<dbReference type="Proteomes" id="UP000823598">
    <property type="component" value="Unassembled WGS sequence"/>
</dbReference>
<dbReference type="EMBL" id="JADIMC010000030">
    <property type="protein sequence ID" value="MBO8475817.1"/>
    <property type="molecule type" value="Genomic_DNA"/>
</dbReference>
<sequence length="121" mass="13670">MPPSATALRSFLDGKFPGGEYVACYESGFTGFSTYYPLSASGIECHIVNAADVPTAQYKSVMKTDRSDSLKLARMLASEAYRDVHTRPREELDDRAVMRLRYRTQKRIAGMKNSWMETCKL</sequence>
<comment type="caution">
    <text evidence="1">The sequence shown here is derived from an EMBL/GenBank/DDBJ whole genome shotgun (WGS) entry which is preliminary data.</text>
</comment>
<evidence type="ECO:0000313" key="2">
    <source>
        <dbReference type="Proteomes" id="UP000823598"/>
    </source>
</evidence>
<evidence type="ECO:0000313" key="1">
    <source>
        <dbReference type="EMBL" id="MBO8475817.1"/>
    </source>
</evidence>
<organism evidence="1 2">
    <name type="scientific">Candidatus Limisoma faecipullorum</name>
    <dbReference type="NCBI Taxonomy" id="2840854"/>
    <lineage>
        <taxon>Bacteria</taxon>
        <taxon>Pseudomonadati</taxon>
        <taxon>Bacteroidota</taxon>
        <taxon>Bacteroidia</taxon>
        <taxon>Bacteroidales</taxon>
        <taxon>Candidatus Limisoma</taxon>
    </lineage>
</organism>
<reference evidence="1" key="1">
    <citation type="submission" date="2020-10" db="EMBL/GenBank/DDBJ databases">
        <authorList>
            <person name="Gilroy R."/>
        </authorList>
    </citation>
    <scope>NUCLEOTIDE SEQUENCE</scope>
    <source>
        <strain evidence="1">6919</strain>
    </source>
</reference>
<gene>
    <name evidence="1" type="ORF">IAB88_02355</name>
</gene>
<accession>A0A9D9NJN1</accession>
<reference evidence="1" key="2">
    <citation type="journal article" date="2021" name="PeerJ">
        <title>Extensive microbial diversity within the chicken gut microbiome revealed by metagenomics and culture.</title>
        <authorList>
            <person name="Gilroy R."/>
            <person name="Ravi A."/>
            <person name="Getino M."/>
            <person name="Pursley I."/>
            <person name="Horton D.L."/>
            <person name="Alikhan N.F."/>
            <person name="Baker D."/>
            <person name="Gharbi K."/>
            <person name="Hall N."/>
            <person name="Watson M."/>
            <person name="Adriaenssens E.M."/>
            <person name="Foster-Nyarko E."/>
            <person name="Jarju S."/>
            <person name="Secka A."/>
            <person name="Antonio M."/>
            <person name="Oren A."/>
            <person name="Chaudhuri R.R."/>
            <person name="La Ragione R."/>
            <person name="Hildebrand F."/>
            <person name="Pallen M.J."/>
        </authorList>
    </citation>
    <scope>NUCLEOTIDE SEQUENCE</scope>
    <source>
        <strain evidence="1">6919</strain>
    </source>
</reference>
<evidence type="ECO:0008006" key="3">
    <source>
        <dbReference type="Google" id="ProtNLM"/>
    </source>
</evidence>
<protein>
    <recommendedName>
        <fullName evidence="3">Transposase</fullName>
    </recommendedName>
</protein>
<dbReference type="AlphaFoldDB" id="A0A9D9NJN1"/>
<proteinExistence type="predicted"/>
<name>A0A9D9NJN1_9BACT</name>